<feature type="domain" description="Chorismate-utilising enzyme C-terminal" evidence="16">
    <location>
        <begin position="240"/>
        <end position="499"/>
    </location>
</feature>
<dbReference type="Gene3D" id="3.60.120.10">
    <property type="entry name" value="Anthranilate synthase"/>
    <property type="match status" value="1"/>
</dbReference>
<keyword evidence="19" id="KW-1185">Reference proteome</keyword>
<dbReference type="InterPro" id="IPR006805">
    <property type="entry name" value="Anth_synth_I_N"/>
</dbReference>
<sequence>MRDVGVISPSPEEFHALAQHHRVIPVTMTVLADAVTPVGLYQRLAEERAGTFLLESAAQGGVWSRYSFIGAASSATLTERNGQAHWQGQPPAGLPTQGTALDVLATTLDQLTSDVRADLGTEVPYLLSGMVGYLGWETVRHWEHLPNPPVDDLQLPELAMNLMSEVAIHDHVDGTVTLVANAIDPTGLHHRTDEAYQHAVSRVRNMAQLISASAAEPVSVAPAGWQGVDTFERVKHSWDESEFLATVAEAQEAIADGEVFQIVVSRRFTTETQVSGLQVYRALRAMNPSPYMFLYTFDRPDGSGQFQLVGASPEALVTVNDGQVVTHPIAGSRPRGTSLDEDHRLAEELLADEKERSEHLMLVDLSRNDLSKVCRPGSVQVGQFMEIERFSHVMHLVSHVSGTLEPSVSALDVLAAAFPAGTLSGSPKPRTLQLLDAWEPQARGPYGGVVGYIDFAGNMDMAIAIRTVLLKDGVAYVQAGAGIVADSVPAAEAAETVAKASAPLRALFAAEQLRHYRDDDRDEEQ</sequence>
<evidence type="ECO:0000313" key="19">
    <source>
        <dbReference type="Proteomes" id="UP001224674"/>
    </source>
</evidence>
<keyword evidence="8 15" id="KW-0479">Metal-binding</keyword>
<dbReference type="EC" id="4.1.3.27" evidence="5 15"/>
<dbReference type="PANTHER" id="PTHR11236:SF46">
    <property type="entry name" value="ANTHRANILATE SYNTHASE COMPONENT 1"/>
    <property type="match status" value="1"/>
</dbReference>
<evidence type="ECO:0000256" key="13">
    <source>
        <dbReference type="ARBA" id="ARBA00025634"/>
    </source>
</evidence>
<dbReference type="AlphaFoldDB" id="A0AAJ6AMN7"/>
<organism evidence="18 19">
    <name type="scientific">Auritidibacter ignavus</name>
    <dbReference type="NCBI Taxonomy" id="678932"/>
    <lineage>
        <taxon>Bacteria</taxon>
        <taxon>Bacillati</taxon>
        <taxon>Actinomycetota</taxon>
        <taxon>Actinomycetes</taxon>
        <taxon>Micrococcales</taxon>
        <taxon>Micrococcaceae</taxon>
        <taxon>Auritidibacter</taxon>
    </lineage>
</organism>
<evidence type="ECO:0000256" key="5">
    <source>
        <dbReference type="ARBA" id="ARBA00012266"/>
    </source>
</evidence>
<evidence type="ECO:0000256" key="9">
    <source>
        <dbReference type="ARBA" id="ARBA00022822"/>
    </source>
</evidence>
<comment type="cofactor">
    <cofactor evidence="1 15">
        <name>Mg(2+)</name>
        <dbReference type="ChEBI" id="CHEBI:18420"/>
    </cofactor>
</comment>
<evidence type="ECO:0000256" key="14">
    <source>
        <dbReference type="ARBA" id="ARBA00047683"/>
    </source>
</evidence>
<keyword evidence="10 15" id="KW-0460">Magnesium</keyword>
<dbReference type="PANTHER" id="PTHR11236">
    <property type="entry name" value="AMINOBENZOATE/ANTHRANILATE SYNTHASE"/>
    <property type="match status" value="1"/>
</dbReference>
<keyword evidence="12 15" id="KW-0456">Lyase</keyword>
<dbReference type="NCBIfam" id="TIGR00564">
    <property type="entry name" value="trpE_most"/>
    <property type="match status" value="1"/>
</dbReference>
<evidence type="ECO:0000256" key="11">
    <source>
        <dbReference type="ARBA" id="ARBA00023141"/>
    </source>
</evidence>
<keyword evidence="11 15" id="KW-0057">Aromatic amino acid biosynthesis</keyword>
<reference evidence="18 19" key="1">
    <citation type="submission" date="2023-03" db="EMBL/GenBank/DDBJ databases">
        <title>Complete genome sequences of several Auritidibacter ignavus strains isolated from ear infections.</title>
        <authorList>
            <person name="Baehr T."/>
            <person name="Baumhoegger A.M."/>
        </authorList>
    </citation>
    <scope>NUCLEOTIDE SEQUENCE [LARGE SCALE GENOMIC DNA]</scope>
    <source>
        <strain evidence="18 19">BABAE-6</strain>
    </source>
</reference>
<evidence type="ECO:0000256" key="15">
    <source>
        <dbReference type="RuleBase" id="RU364045"/>
    </source>
</evidence>
<protein>
    <recommendedName>
        <fullName evidence="6 15">Anthranilate synthase component 1</fullName>
        <ecNumber evidence="5 15">4.1.3.27</ecNumber>
    </recommendedName>
</protein>
<dbReference type="GO" id="GO:0000162">
    <property type="term" value="P:L-tryptophan biosynthetic process"/>
    <property type="evidence" value="ECO:0007669"/>
    <property type="project" value="UniProtKB-KW"/>
</dbReference>
<dbReference type="GO" id="GO:0004049">
    <property type="term" value="F:anthranilate synthase activity"/>
    <property type="evidence" value="ECO:0007669"/>
    <property type="project" value="UniProtKB-EC"/>
</dbReference>
<dbReference type="InterPro" id="IPR005801">
    <property type="entry name" value="ADC_synthase"/>
</dbReference>
<accession>A0AAJ6AMN7</accession>
<keyword evidence="7 15" id="KW-0028">Amino-acid biosynthesis</keyword>
<evidence type="ECO:0000256" key="7">
    <source>
        <dbReference type="ARBA" id="ARBA00022605"/>
    </source>
</evidence>
<dbReference type="GO" id="GO:0046872">
    <property type="term" value="F:metal ion binding"/>
    <property type="evidence" value="ECO:0007669"/>
    <property type="project" value="UniProtKB-KW"/>
</dbReference>
<dbReference type="EMBL" id="CP122566">
    <property type="protein sequence ID" value="WGH93623.1"/>
    <property type="molecule type" value="Genomic_DNA"/>
</dbReference>
<comment type="catalytic activity">
    <reaction evidence="14 15">
        <text>chorismate + L-glutamine = anthranilate + pyruvate + L-glutamate + H(+)</text>
        <dbReference type="Rhea" id="RHEA:21732"/>
        <dbReference type="ChEBI" id="CHEBI:15361"/>
        <dbReference type="ChEBI" id="CHEBI:15378"/>
        <dbReference type="ChEBI" id="CHEBI:16567"/>
        <dbReference type="ChEBI" id="CHEBI:29748"/>
        <dbReference type="ChEBI" id="CHEBI:29985"/>
        <dbReference type="ChEBI" id="CHEBI:58359"/>
        <dbReference type="EC" id="4.1.3.27"/>
    </reaction>
</comment>
<evidence type="ECO:0000256" key="6">
    <source>
        <dbReference type="ARBA" id="ARBA00020653"/>
    </source>
</evidence>
<dbReference type="NCBIfam" id="NF010086">
    <property type="entry name" value="PRK13571.1"/>
    <property type="match status" value="1"/>
</dbReference>
<dbReference type="Proteomes" id="UP001224674">
    <property type="component" value="Chromosome"/>
</dbReference>
<comment type="similarity">
    <text evidence="3 15">Belongs to the anthranilate synthase component I family.</text>
</comment>
<evidence type="ECO:0000256" key="3">
    <source>
        <dbReference type="ARBA" id="ARBA00009562"/>
    </source>
</evidence>
<dbReference type="RefSeq" id="WP_279675068.1">
    <property type="nucleotide sequence ID" value="NZ_CP122566.1"/>
</dbReference>
<dbReference type="InterPro" id="IPR015890">
    <property type="entry name" value="Chorismate_C"/>
</dbReference>
<gene>
    <name evidence="15" type="primary">trpE</name>
    <name evidence="18" type="ORF">QDX21_02150</name>
</gene>
<evidence type="ECO:0000256" key="2">
    <source>
        <dbReference type="ARBA" id="ARBA00004873"/>
    </source>
</evidence>
<dbReference type="PRINTS" id="PR00095">
    <property type="entry name" value="ANTSNTHASEI"/>
</dbReference>
<evidence type="ECO:0000256" key="8">
    <source>
        <dbReference type="ARBA" id="ARBA00022723"/>
    </source>
</evidence>
<evidence type="ECO:0000256" key="10">
    <source>
        <dbReference type="ARBA" id="ARBA00022842"/>
    </source>
</evidence>
<dbReference type="Pfam" id="PF04715">
    <property type="entry name" value="Anth_synt_I_N"/>
    <property type="match status" value="1"/>
</dbReference>
<feature type="domain" description="Anthranilate synthase component I N-terminal" evidence="17">
    <location>
        <begin position="33"/>
        <end position="178"/>
    </location>
</feature>
<proteinExistence type="inferred from homology"/>
<keyword evidence="9 15" id="KW-0822">Tryptophan biosynthesis</keyword>
<dbReference type="InterPro" id="IPR005256">
    <property type="entry name" value="Anth_synth_I_PabB"/>
</dbReference>
<evidence type="ECO:0000256" key="4">
    <source>
        <dbReference type="ARBA" id="ARBA00011575"/>
    </source>
</evidence>
<evidence type="ECO:0000256" key="1">
    <source>
        <dbReference type="ARBA" id="ARBA00001946"/>
    </source>
</evidence>
<comment type="pathway">
    <text evidence="2 15">Amino-acid biosynthesis; L-tryptophan biosynthesis; L-tryptophan from chorismate: step 1/5.</text>
</comment>
<comment type="subunit">
    <text evidence="4 15">Heterotetramer consisting of two non-identical subunits: a beta subunit (TrpG) and a large alpha subunit (TrpE).</text>
</comment>
<comment type="function">
    <text evidence="13 15">Part of a heterotetrameric complex that catalyzes the two-step biosynthesis of anthranilate, an intermediate in the biosynthesis of L-tryptophan. In the first step, the glutamine-binding beta subunit (TrpG) of anthranilate synthase (AS) provides the glutamine amidotransferase activity which generates ammonia as a substrate that, along with chorismate, is used in the second step, catalyzed by the large alpha subunit of AS (TrpE) to produce anthranilate. In the absence of TrpG, TrpE can synthesize anthranilate directly from chorismate and high concentrations of ammonia.</text>
</comment>
<name>A0AAJ6AMN7_9MICC</name>
<evidence type="ECO:0000313" key="18">
    <source>
        <dbReference type="EMBL" id="WGH93623.1"/>
    </source>
</evidence>
<evidence type="ECO:0000259" key="17">
    <source>
        <dbReference type="Pfam" id="PF04715"/>
    </source>
</evidence>
<evidence type="ECO:0000256" key="12">
    <source>
        <dbReference type="ARBA" id="ARBA00023239"/>
    </source>
</evidence>
<dbReference type="InterPro" id="IPR019999">
    <property type="entry name" value="Anth_synth_I-like"/>
</dbReference>
<evidence type="ECO:0000259" key="16">
    <source>
        <dbReference type="Pfam" id="PF00425"/>
    </source>
</evidence>
<dbReference type="Pfam" id="PF00425">
    <property type="entry name" value="Chorismate_bind"/>
    <property type="match status" value="1"/>
</dbReference>
<dbReference type="SUPFAM" id="SSF56322">
    <property type="entry name" value="ADC synthase"/>
    <property type="match status" value="1"/>
</dbReference>